<keyword evidence="6" id="KW-1185">Reference proteome</keyword>
<dbReference type="Gene3D" id="4.10.520.10">
    <property type="entry name" value="IHF-like DNA-binding proteins"/>
    <property type="match status" value="1"/>
</dbReference>
<organism evidence="5 6">
    <name type="scientific">Formivibrio citricus</name>
    <dbReference type="NCBI Taxonomy" id="83765"/>
    <lineage>
        <taxon>Bacteria</taxon>
        <taxon>Pseudomonadati</taxon>
        <taxon>Pseudomonadota</taxon>
        <taxon>Betaproteobacteria</taxon>
        <taxon>Neisseriales</taxon>
        <taxon>Chitinibacteraceae</taxon>
        <taxon>Formivibrio</taxon>
    </lineage>
</organism>
<dbReference type="GO" id="GO:0005829">
    <property type="term" value="C:cytosol"/>
    <property type="evidence" value="ECO:0007669"/>
    <property type="project" value="TreeGrafter"/>
</dbReference>
<dbReference type="GO" id="GO:0030527">
    <property type="term" value="F:structural constituent of chromatin"/>
    <property type="evidence" value="ECO:0007669"/>
    <property type="project" value="InterPro"/>
</dbReference>
<dbReference type="InterPro" id="IPR000119">
    <property type="entry name" value="Hist_DNA-bd"/>
</dbReference>
<evidence type="ECO:0000256" key="1">
    <source>
        <dbReference type="ARBA" id="ARBA00010529"/>
    </source>
</evidence>
<dbReference type="RefSeq" id="WP_091196057.1">
    <property type="nucleotide sequence ID" value="NZ_FOVE01000016.1"/>
</dbReference>
<dbReference type="InterPro" id="IPR010992">
    <property type="entry name" value="IHF-like_DNA-bd_dom_sf"/>
</dbReference>
<keyword evidence="3 5" id="KW-0238">DNA-binding</keyword>
<proteinExistence type="inferred from homology"/>
<evidence type="ECO:0000313" key="6">
    <source>
        <dbReference type="Proteomes" id="UP000242869"/>
    </source>
</evidence>
<reference evidence="6" key="1">
    <citation type="submission" date="2016-10" db="EMBL/GenBank/DDBJ databases">
        <authorList>
            <person name="Varghese N."/>
            <person name="Submissions S."/>
        </authorList>
    </citation>
    <scope>NUCLEOTIDE SEQUENCE [LARGE SCALE GENOMIC DNA]</scope>
    <source>
        <strain evidence="6">DSM 6150</strain>
    </source>
</reference>
<sequence length="92" mass="9986">MRTKKELIDALIDHTNQSRATTEAFVEALGDILRASLVEEGEFVLPGVGKFTVKQKPAREGRNPATGATIKIPARKVPAFAAAKLLRDTVDQ</sequence>
<dbReference type="PANTHER" id="PTHR33175">
    <property type="entry name" value="DNA-BINDING PROTEIN HU"/>
    <property type="match status" value="1"/>
</dbReference>
<dbReference type="EMBL" id="FOVE01000016">
    <property type="protein sequence ID" value="SFN74437.1"/>
    <property type="molecule type" value="Genomic_DNA"/>
</dbReference>
<evidence type="ECO:0000256" key="3">
    <source>
        <dbReference type="ARBA" id="ARBA00023125"/>
    </source>
</evidence>
<gene>
    <name evidence="5" type="ORF">SAMN05660284_02171</name>
</gene>
<evidence type="ECO:0000313" key="5">
    <source>
        <dbReference type="EMBL" id="SFN74437.1"/>
    </source>
</evidence>
<dbReference type="STRING" id="83765.SAMN05660284_02171"/>
<dbReference type="AlphaFoldDB" id="A0A1I5BIE3"/>
<dbReference type="PRINTS" id="PR01727">
    <property type="entry name" value="DNABINDINGHU"/>
</dbReference>
<dbReference type="OrthoDB" id="9799835at2"/>
<dbReference type="Pfam" id="PF00216">
    <property type="entry name" value="Bac_DNA_binding"/>
    <property type="match status" value="1"/>
</dbReference>
<dbReference type="PANTHER" id="PTHR33175:SF3">
    <property type="entry name" value="DNA-BINDING PROTEIN HU-BETA"/>
    <property type="match status" value="1"/>
</dbReference>
<keyword evidence="2" id="KW-0226">DNA condensation</keyword>
<dbReference type="SUPFAM" id="SSF47729">
    <property type="entry name" value="IHF-like DNA-binding proteins"/>
    <property type="match status" value="1"/>
</dbReference>
<protein>
    <submittedName>
        <fullName evidence="5">DNA-binding protein HU-beta</fullName>
    </submittedName>
</protein>
<dbReference type="GO" id="GO:0030261">
    <property type="term" value="P:chromosome condensation"/>
    <property type="evidence" value="ECO:0007669"/>
    <property type="project" value="UniProtKB-KW"/>
</dbReference>
<evidence type="ECO:0000256" key="4">
    <source>
        <dbReference type="RuleBase" id="RU003939"/>
    </source>
</evidence>
<dbReference type="SMART" id="SM00411">
    <property type="entry name" value="BHL"/>
    <property type="match status" value="1"/>
</dbReference>
<name>A0A1I5BIE3_9NEIS</name>
<accession>A0A1I5BIE3</accession>
<dbReference type="Proteomes" id="UP000242869">
    <property type="component" value="Unassembled WGS sequence"/>
</dbReference>
<evidence type="ECO:0000256" key="2">
    <source>
        <dbReference type="ARBA" id="ARBA00023067"/>
    </source>
</evidence>
<dbReference type="GO" id="GO:0003677">
    <property type="term" value="F:DNA binding"/>
    <property type="evidence" value="ECO:0007669"/>
    <property type="project" value="UniProtKB-KW"/>
</dbReference>
<comment type="similarity">
    <text evidence="1 4">Belongs to the bacterial histone-like protein family.</text>
</comment>
<dbReference type="CDD" id="cd13831">
    <property type="entry name" value="HU"/>
    <property type="match status" value="1"/>
</dbReference>